<evidence type="ECO:0000313" key="3">
    <source>
        <dbReference type="Proteomes" id="UP000215694"/>
    </source>
</evidence>
<dbReference type="Proteomes" id="UP000215694">
    <property type="component" value="Unassembled WGS sequence"/>
</dbReference>
<proteinExistence type="predicted"/>
<dbReference type="RefSeq" id="WP_094368336.1">
    <property type="nucleotide sequence ID" value="NZ_NOJY02000014.1"/>
</dbReference>
<evidence type="ECO:0000313" key="2">
    <source>
        <dbReference type="EMBL" id="RDY27293.1"/>
    </source>
</evidence>
<gene>
    <name evidence="2" type="ORF">CHL78_009915</name>
</gene>
<feature type="domain" description="N-acetyltransferase" evidence="1">
    <location>
        <begin position="11"/>
        <end position="173"/>
    </location>
</feature>
<dbReference type="InterPro" id="IPR051531">
    <property type="entry name" value="N-acetyltransferase"/>
</dbReference>
<dbReference type="PANTHER" id="PTHR43792:SF1">
    <property type="entry name" value="N-ACETYLTRANSFERASE DOMAIN-CONTAINING PROTEIN"/>
    <property type="match status" value="1"/>
</dbReference>
<keyword evidence="2" id="KW-0808">Transferase</keyword>
<dbReference type="OrthoDB" id="9798081at2"/>
<dbReference type="InterPro" id="IPR000182">
    <property type="entry name" value="GNAT_dom"/>
</dbReference>
<evidence type="ECO:0000259" key="1">
    <source>
        <dbReference type="PROSITE" id="PS51186"/>
    </source>
</evidence>
<keyword evidence="3" id="KW-1185">Reference proteome</keyword>
<dbReference type="Gene3D" id="3.40.630.30">
    <property type="match status" value="1"/>
</dbReference>
<accession>A0A371J3K9</accession>
<sequence length="178" mass="20793">MKDIMIETNRLILRKITNDDYKEIADILQDINVMYAWEKSFSDEEVQNWINQNLKRYDNEGYSYFLALNKEDNKVVGVMGPLIENIEGKEYIGVAYILNKNSWGYGYASEGVKACIDYVFNKLDVKKVIAEIRPNNVGSLKVAKRLNMKIEGSFIKMYDNKEMEHLIYSIDRGDYCKK</sequence>
<protein>
    <submittedName>
        <fullName evidence="2">N-acetyltransferase</fullName>
    </submittedName>
</protein>
<dbReference type="AlphaFoldDB" id="A0A371J3K9"/>
<dbReference type="Pfam" id="PF13302">
    <property type="entry name" value="Acetyltransf_3"/>
    <property type="match status" value="1"/>
</dbReference>
<dbReference type="InterPro" id="IPR016181">
    <property type="entry name" value="Acyl_CoA_acyltransferase"/>
</dbReference>
<name>A0A371J3K9_9FIRM</name>
<comment type="caution">
    <text evidence="2">The sequence shown here is derived from an EMBL/GenBank/DDBJ whole genome shotgun (WGS) entry which is preliminary data.</text>
</comment>
<dbReference type="PANTHER" id="PTHR43792">
    <property type="entry name" value="GNAT FAMILY, PUTATIVE (AFU_ORTHOLOGUE AFUA_3G00765)-RELATED-RELATED"/>
    <property type="match status" value="1"/>
</dbReference>
<dbReference type="SUPFAM" id="SSF55729">
    <property type="entry name" value="Acyl-CoA N-acyltransferases (Nat)"/>
    <property type="match status" value="1"/>
</dbReference>
<reference evidence="2 3" key="1">
    <citation type="journal article" date="2017" name="Genome Announc.">
        <title>Draft Genome Sequence of Romboutsia weinsteinii sp. nov. Strain CCRI-19649(T) Isolated from Surface Water.</title>
        <authorList>
            <person name="Maheux A.F."/>
            <person name="Boudreau D.K."/>
            <person name="Berube E."/>
            <person name="Boissinot M."/>
            <person name="Cantin P."/>
            <person name="Raymond F."/>
            <person name="Corbeil J."/>
            <person name="Omar R.F."/>
            <person name="Bergeron M.G."/>
        </authorList>
    </citation>
    <scope>NUCLEOTIDE SEQUENCE [LARGE SCALE GENOMIC DNA]</scope>
    <source>
        <strain evidence="2 3">CCRI-19649</strain>
    </source>
</reference>
<dbReference type="GO" id="GO:0016747">
    <property type="term" value="F:acyltransferase activity, transferring groups other than amino-acyl groups"/>
    <property type="evidence" value="ECO:0007669"/>
    <property type="project" value="InterPro"/>
</dbReference>
<dbReference type="PROSITE" id="PS51186">
    <property type="entry name" value="GNAT"/>
    <property type="match status" value="1"/>
</dbReference>
<dbReference type="EMBL" id="NOJY02000014">
    <property type="protein sequence ID" value="RDY27293.1"/>
    <property type="molecule type" value="Genomic_DNA"/>
</dbReference>
<organism evidence="2 3">
    <name type="scientific">Romboutsia weinsteinii</name>
    <dbReference type="NCBI Taxonomy" id="2020949"/>
    <lineage>
        <taxon>Bacteria</taxon>
        <taxon>Bacillati</taxon>
        <taxon>Bacillota</taxon>
        <taxon>Clostridia</taxon>
        <taxon>Peptostreptococcales</taxon>
        <taxon>Peptostreptococcaceae</taxon>
        <taxon>Romboutsia</taxon>
    </lineage>
</organism>